<gene>
    <name evidence="2" type="ORF">L9F63_025684</name>
</gene>
<keyword evidence="1" id="KW-1133">Transmembrane helix</keyword>
<evidence type="ECO:0000313" key="3">
    <source>
        <dbReference type="Proteomes" id="UP001233999"/>
    </source>
</evidence>
<feature type="transmembrane region" description="Helical" evidence="1">
    <location>
        <begin position="6"/>
        <end position="24"/>
    </location>
</feature>
<keyword evidence="1" id="KW-0812">Transmembrane</keyword>
<dbReference type="AlphaFoldDB" id="A0AAD8E3L9"/>
<accession>A0AAD8E3L9</accession>
<keyword evidence="3" id="KW-1185">Reference proteome</keyword>
<organism evidence="2 3">
    <name type="scientific">Diploptera punctata</name>
    <name type="common">Pacific beetle cockroach</name>
    <dbReference type="NCBI Taxonomy" id="6984"/>
    <lineage>
        <taxon>Eukaryota</taxon>
        <taxon>Metazoa</taxon>
        <taxon>Ecdysozoa</taxon>
        <taxon>Arthropoda</taxon>
        <taxon>Hexapoda</taxon>
        <taxon>Insecta</taxon>
        <taxon>Pterygota</taxon>
        <taxon>Neoptera</taxon>
        <taxon>Polyneoptera</taxon>
        <taxon>Dictyoptera</taxon>
        <taxon>Blattodea</taxon>
        <taxon>Blaberoidea</taxon>
        <taxon>Blaberidae</taxon>
        <taxon>Diplopterinae</taxon>
        <taxon>Diploptera</taxon>
    </lineage>
</organism>
<name>A0AAD8E3L9_DIPPU</name>
<reference evidence="2" key="2">
    <citation type="submission" date="2023-05" db="EMBL/GenBank/DDBJ databases">
        <authorList>
            <person name="Fouks B."/>
        </authorList>
    </citation>
    <scope>NUCLEOTIDE SEQUENCE</scope>
    <source>
        <strain evidence="2">Stay&amp;Tobe</strain>
        <tissue evidence="2">Testes</tissue>
    </source>
</reference>
<dbReference type="Proteomes" id="UP001233999">
    <property type="component" value="Unassembled WGS sequence"/>
</dbReference>
<protein>
    <submittedName>
        <fullName evidence="2">Uncharacterized protein</fullName>
    </submittedName>
</protein>
<feature type="non-terminal residue" evidence="2">
    <location>
        <position position="1"/>
    </location>
</feature>
<sequence>YNICYGSFLFIHSVVMFSIFFFIMENERKLKILMLSAVMTCRLEFTVDFKSLSWIWILLRNMIVFNSTVYTQFNTLF</sequence>
<evidence type="ECO:0000256" key="1">
    <source>
        <dbReference type="SAM" id="Phobius"/>
    </source>
</evidence>
<evidence type="ECO:0000313" key="2">
    <source>
        <dbReference type="EMBL" id="KAJ9575367.1"/>
    </source>
</evidence>
<keyword evidence="1" id="KW-0472">Membrane</keyword>
<reference evidence="2" key="1">
    <citation type="journal article" date="2023" name="IScience">
        <title>Live-bearing cockroach genome reveals convergent evolutionary mechanisms linked to viviparity in insects and beyond.</title>
        <authorList>
            <person name="Fouks B."/>
            <person name="Harrison M.C."/>
            <person name="Mikhailova A.A."/>
            <person name="Marchal E."/>
            <person name="English S."/>
            <person name="Carruthers M."/>
            <person name="Jennings E.C."/>
            <person name="Chiamaka E.L."/>
            <person name="Frigard R.A."/>
            <person name="Pippel M."/>
            <person name="Attardo G.M."/>
            <person name="Benoit J.B."/>
            <person name="Bornberg-Bauer E."/>
            <person name="Tobe S.S."/>
        </authorList>
    </citation>
    <scope>NUCLEOTIDE SEQUENCE</scope>
    <source>
        <strain evidence="2">Stay&amp;Tobe</strain>
    </source>
</reference>
<comment type="caution">
    <text evidence="2">The sequence shown here is derived from an EMBL/GenBank/DDBJ whole genome shotgun (WGS) entry which is preliminary data.</text>
</comment>
<dbReference type="EMBL" id="JASPKZ010009945">
    <property type="protein sequence ID" value="KAJ9575367.1"/>
    <property type="molecule type" value="Genomic_DNA"/>
</dbReference>
<feature type="non-terminal residue" evidence="2">
    <location>
        <position position="77"/>
    </location>
</feature>
<proteinExistence type="predicted"/>